<protein>
    <submittedName>
        <fullName evidence="5">AAEL010685-PA</fullName>
    </submittedName>
</protein>
<evidence type="ECO:0000256" key="3">
    <source>
        <dbReference type="SAM" id="SignalP"/>
    </source>
</evidence>
<dbReference type="PANTHER" id="PTHR33236:SF12">
    <property type="entry name" value="CUB DOMAIN-CONTAINING PROTEIN-RELATED"/>
    <property type="match status" value="1"/>
</dbReference>
<evidence type="ECO:0000313" key="5">
    <source>
        <dbReference type="EMBL" id="EAT37302.1"/>
    </source>
</evidence>
<dbReference type="OMA" id="CLQYFPQ"/>
<dbReference type="Proteomes" id="UP000682892">
    <property type="component" value="Unassembled WGS sequence"/>
</dbReference>
<dbReference type="OrthoDB" id="6378913at2759"/>
<dbReference type="InterPro" id="IPR035914">
    <property type="entry name" value="Sperma_CUB_dom_sf"/>
</dbReference>
<evidence type="ECO:0000313" key="6">
    <source>
        <dbReference type="Proteomes" id="UP000682892"/>
    </source>
</evidence>
<evidence type="ECO:0000256" key="2">
    <source>
        <dbReference type="PROSITE-ProRule" id="PRU00059"/>
    </source>
</evidence>
<dbReference type="KEGG" id="aag:5573697"/>
<dbReference type="EMBL" id="CH477681">
    <property type="protein sequence ID" value="EAT37302.1"/>
    <property type="molecule type" value="Genomic_DNA"/>
</dbReference>
<feature type="signal peptide" evidence="3">
    <location>
        <begin position="1"/>
        <end position="22"/>
    </location>
</feature>
<dbReference type="AlphaFoldDB" id="A0A1S4FR03"/>
<proteinExistence type="predicted"/>
<feature type="domain" description="CUB" evidence="4">
    <location>
        <begin position="187"/>
        <end position="326"/>
    </location>
</feature>
<dbReference type="Pfam" id="PF26080">
    <property type="entry name" value="CUB_animal"/>
    <property type="match status" value="1"/>
</dbReference>
<reference evidence="5" key="2">
    <citation type="journal article" date="2007" name="Science">
        <title>Genome sequence of Aedes aegypti, a major arbovirus vector.</title>
        <authorList>
            <person name="Nene V."/>
            <person name="Wortman J.R."/>
            <person name="Lawson D."/>
            <person name="Haas B."/>
            <person name="Kodira C."/>
            <person name="Tu Z.J."/>
            <person name="Loftus B."/>
            <person name="Xi Z."/>
            <person name="Megy K."/>
            <person name="Grabherr M."/>
            <person name="Ren Q."/>
            <person name="Zdobnov E.M."/>
            <person name="Lobo N.F."/>
            <person name="Campbell K.S."/>
            <person name="Brown S.E."/>
            <person name="Bonaldo M.F."/>
            <person name="Zhu J."/>
            <person name="Sinkins S.P."/>
            <person name="Hogenkamp D.G."/>
            <person name="Amedeo P."/>
            <person name="Arensburger P."/>
            <person name="Atkinson P.W."/>
            <person name="Bidwell S."/>
            <person name="Biedler J."/>
            <person name="Birney E."/>
            <person name="Bruggner R.V."/>
            <person name="Costas J."/>
            <person name="Coy M.R."/>
            <person name="Crabtree J."/>
            <person name="Crawford M."/>
            <person name="Debruyn B."/>
            <person name="Decaprio D."/>
            <person name="Eiglmeier K."/>
            <person name="Eisenstadt E."/>
            <person name="El-Dorry H."/>
            <person name="Gelbart W.M."/>
            <person name="Gomes S.L."/>
            <person name="Hammond M."/>
            <person name="Hannick L.I."/>
            <person name="Hogan J.R."/>
            <person name="Holmes M.H."/>
            <person name="Jaffe D."/>
            <person name="Johnston J.S."/>
            <person name="Kennedy R.C."/>
            <person name="Koo H."/>
            <person name="Kravitz S."/>
            <person name="Kriventseva E.V."/>
            <person name="Kulp D."/>
            <person name="Labutti K."/>
            <person name="Lee E."/>
            <person name="Li S."/>
            <person name="Lovin D.D."/>
            <person name="Mao C."/>
            <person name="Mauceli E."/>
            <person name="Menck C.F."/>
            <person name="Miller J.R."/>
            <person name="Montgomery P."/>
            <person name="Mori A."/>
            <person name="Nascimento A.L."/>
            <person name="Naveira H.F."/>
            <person name="Nusbaum C."/>
            <person name="O'leary S."/>
            <person name="Orvis J."/>
            <person name="Pertea M."/>
            <person name="Quesneville H."/>
            <person name="Reidenbach K.R."/>
            <person name="Rogers Y.H."/>
            <person name="Roth C.W."/>
            <person name="Schneider J.R."/>
            <person name="Schatz M."/>
            <person name="Shumway M."/>
            <person name="Stanke M."/>
            <person name="Stinson E.O."/>
            <person name="Tubio J.M."/>
            <person name="Vanzee J.P."/>
            <person name="Verjovski-Almeida S."/>
            <person name="Werner D."/>
            <person name="White O."/>
            <person name="Wyder S."/>
            <person name="Zeng Q."/>
            <person name="Zhao Q."/>
            <person name="Zhao Y."/>
            <person name="Hill C.A."/>
            <person name="Raikhel A.S."/>
            <person name="Soares M.B."/>
            <person name="Knudson D.L."/>
            <person name="Lee N.H."/>
            <person name="Galagan J."/>
            <person name="Salzberg S.L."/>
            <person name="Paulsen I.T."/>
            <person name="Dimopoulos G."/>
            <person name="Collins F.H."/>
            <person name="Birren B."/>
            <person name="Fraser-Liggett C.M."/>
            <person name="Severson D.W."/>
        </authorList>
    </citation>
    <scope>NUCLEOTIDE SEQUENCE [LARGE SCALE GENOMIC DNA]</scope>
    <source>
        <strain evidence="5">Liverpool</strain>
    </source>
</reference>
<keyword evidence="1" id="KW-1015">Disulfide bond</keyword>
<dbReference type="PROSITE" id="PS01180">
    <property type="entry name" value="CUB"/>
    <property type="match status" value="1"/>
</dbReference>
<dbReference type="SUPFAM" id="SSF49854">
    <property type="entry name" value="Spermadhesin, CUB domain"/>
    <property type="match status" value="2"/>
</dbReference>
<evidence type="ECO:0000259" key="4">
    <source>
        <dbReference type="PROSITE" id="PS01180"/>
    </source>
</evidence>
<organism evidence="5 6">
    <name type="scientific">Aedes aegypti</name>
    <name type="common">Yellowfever mosquito</name>
    <name type="synonym">Culex aegypti</name>
    <dbReference type="NCBI Taxonomy" id="7159"/>
    <lineage>
        <taxon>Eukaryota</taxon>
        <taxon>Metazoa</taxon>
        <taxon>Ecdysozoa</taxon>
        <taxon>Arthropoda</taxon>
        <taxon>Hexapoda</taxon>
        <taxon>Insecta</taxon>
        <taxon>Pterygota</taxon>
        <taxon>Neoptera</taxon>
        <taxon>Endopterygota</taxon>
        <taxon>Diptera</taxon>
        <taxon>Nematocera</taxon>
        <taxon>Culicoidea</taxon>
        <taxon>Culicidae</taxon>
        <taxon>Culicinae</taxon>
        <taxon>Aedini</taxon>
        <taxon>Aedes</taxon>
        <taxon>Stegomyia</taxon>
    </lineage>
</organism>
<reference evidence="5" key="1">
    <citation type="submission" date="2005-10" db="EMBL/GenBank/DDBJ databases">
        <authorList>
            <person name="Loftus B.J."/>
            <person name="Nene V.M."/>
            <person name="Hannick L.I."/>
            <person name="Bidwell S."/>
            <person name="Haas B."/>
            <person name="Amedeo P."/>
            <person name="Orvis J."/>
            <person name="Wortman J.R."/>
            <person name="White O.R."/>
            <person name="Salzberg S."/>
            <person name="Shumway M."/>
            <person name="Koo H."/>
            <person name="Zhao Y."/>
            <person name="Holmes M."/>
            <person name="Miller J."/>
            <person name="Schatz M."/>
            <person name="Pop M."/>
            <person name="Pai G."/>
            <person name="Utterback T."/>
            <person name="Rogers Y.-H."/>
            <person name="Kravitz S."/>
            <person name="Fraser C.M."/>
        </authorList>
    </citation>
    <scope>NUCLEOTIDE SEQUENCE</scope>
    <source>
        <strain evidence="5">Liverpool</strain>
    </source>
</reference>
<accession>A0A1S4FR03</accession>
<feature type="chain" id="PRO_5036496633" evidence="3">
    <location>
        <begin position="23"/>
        <end position="326"/>
    </location>
</feature>
<name>A0A1S4FR03_AEDAE</name>
<keyword evidence="3" id="KW-0732">Signal</keyword>
<sequence>MSILKSIVTLAVCVQLFNQAVGQFTGPTLACGGTSLLKTTTLISPAQIGTNGAATSCSYNIRAINLRVCQLRLDFNSFNLAPPSFNPYPSCQIDTLSIANLNFNLCGENSGQHIYVPFSPTLANMTLAINFNIGSRTPGQVGPYWNVRVQQLECPVGAAYASKTAIRTESLVKTFHNDLGELAPTGCLQYYTAPTGIIKSFNFNNGGPYIGNMNYAICFRRTRTSSTLKLYADVFDLAAGDAAGYDNSCYSNIATPGRSEDFLHIPEGVAQMDQTIRANRFCGQSLNQKSVESTTPGPFVLNFNSDSTFGANGATETGFQISYQIV</sequence>
<reference evidence="5" key="3">
    <citation type="submission" date="2012-09" db="EMBL/GenBank/DDBJ databases">
        <authorList>
            <consortium name="VectorBase"/>
        </authorList>
    </citation>
    <scope>NUCLEOTIDE SEQUENCE</scope>
    <source>
        <strain evidence="5">Liverpool</strain>
    </source>
</reference>
<dbReference type="PANTHER" id="PTHR33236">
    <property type="entry name" value="INTRAFLAGELLAR TRANSPORT PROTEIN 122 FAMILY PROTEIN-RELATED"/>
    <property type="match status" value="1"/>
</dbReference>
<dbReference type="InterPro" id="IPR000859">
    <property type="entry name" value="CUB_dom"/>
</dbReference>
<gene>
    <name evidence="5" type="ORF">AaeL_AAEL010685</name>
</gene>
<dbReference type="HOGENOM" id="CLU_022631_0_0_1"/>
<dbReference type="InterPro" id="IPR058698">
    <property type="entry name" value="CUB_metazoa"/>
</dbReference>
<evidence type="ECO:0000256" key="1">
    <source>
        <dbReference type="ARBA" id="ARBA00023157"/>
    </source>
</evidence>
<comment type="caution">
    <text evidence="2">Lacks conserved residue(s) required for the propagation of feature annotation.</text>
</comment>
<dbReference type="Gene3D" id="2.60.120.290">
    <property type="entry name" value="Spermadhesin, CUB domain"/>
    <property type="match status" value="1"/>
</dbReference>